<evidence type="ECO:0000256" key="2">
    <source>
        <dbReference type="ARBA" id="ARBA00004434"/>
    </source>
</evidence>
<comment type="subcellular location">
    <subcellularLocation>
        <location evidence="2">Mitochondrion inner membrane</location>
        <topology evidence="2">Single-pass membrane protein</topology>
    </subcellularLocation>
</comment>
<name>A0AAV6UXP4_9ARAC</name>
<keyword evidence="10" id="KW-0809">Transit peptide</keyword>
<keyword evidence="19" id="KW-1185">Reference proteome</keyword>
<evidence type="ECO:0000256" key="4">
    <source>
        <dbReference type="ARBA" id="ARBA00011533"/>
    </source>
</evidence>
<evidence type="ECO:0000256" key="8">
    <source>
        <dbReference type="ARBA" id="ARBA00022692"/>
    </source>
</evidence>
<dbReference type="PANTHER" id="PTHR13178:SF0">
    <property type="entry name" value="NADH DEHYDROGENASE [UBIQUINONE] 1 BETA SUBCOMPLEX SUBUNIT 5, MITOCHONDRIAL"/>
    <property type="match status" value="1"/>
</dbReference>
<keyword evidence="8 17" id="KW-0812">Transmembrane</keyword>
<evidence type="ECO:0000256" key="7">
    <source>
        <dbReference type="ARBA" id="ARBA00022660"/>
    </source>
</evidence>
<comment type="function">
    <text evidence="1">Accessory subunit of the mitochondrial membrane respiratory chain NADH dehydrogenase (Complex I), that is believed not to be involved in catalysis. Complex I functions in the transfer of electrons from NADH to the respiratory chain. The immediate electron acceptor for the enzyme is believed to be ubiquinone.</text>
</comment>
<keyword evidence="11" id="KW-0249">Electron transport</keyword>
<evidence type="ECO:0000256" key="16">
    <source>
        <dbReference type="ARBA" id="ARBA00032550"/>
    </source>
</evidence>
<evidence type="ECO:0000256" key="10">
    <source>
        <dbReference type="ARBA" id="ARBA00022946"/>
    </source>
</evidence>
<reference evidence="18 19" key="1">
    <citation type="journal article" date="2022" name="Nat. Ecol. Evol.">
        <title>A masculinizing supergene underlies an exaggerated male reproductive morph in a spider.</title>
        <authorList>
            <person name="Hendrickx F."/>
            <person name="De Corte Z."/>
            <person name="Sonet G."/>
            <person name="Van Belleghem S.M."/>
            <person name="Kostlbacher S."/>
            <person name="Vangestel C."/>
        </authorList>
    </citation>
    <scope>NUCLEOTIDE SEQUENCE [LARGE SCALE GENOMIC DNA]</scope>
    <source>
        <strain evidence="18">W744_W776</strain>
    </source>
</reference>
<gene>
    <name evidence="18" type="ORF">JTE90_014967</name>
</gene>
<dbReference type="Pfam" id="PF09781">
    <property type="entry name" value="NDUF_B5"/>
    <property type="match status" value="1"/>
</dbReference>
<keyword evidence="9" id="KW-0999">Mitochondrion inner membrane</keyword>
<comment type="subunit">
    <text evidence="4">Complex I is composed of 45 different subunits.</text>
</comment>
<keyword evidence="13" id="KW-0496">Mitochondrion</keyword>
<evidence type="ECO:0000256" key="9">
    <source>
        <dbReference type="ARBA" id="ARBA00022792"/>
    </source>
</evidence>
<dbReference type="PANTHER" id="PTHR13178">
    <property type="entry name" value="NADH-UBIQUINONE OXIDOREDUCTASE SGDH SUBUNIT"/>
    <property type="match status" value="1"/>
</dbReference>
<sequence>MAVFSVLSKLGAGTAAFGRQFFSKERNALVQAVRRMGGGHGERVMEISPTRYQYTKFKDDLHFYFSIGIIPLGLIILYSNIFIGQGTLEDIPEGYTPRHWEYYRHPITRFFVKNFMEDPQIQYEKAMHLVWEEGEKKDWSLKVDKANALMAERDDYLAWYYIPSDQGRHFRYARKEIDDLLERKGYH</sequence>
<dbReference type="GO" id="GO:0005743">
    <property type="term" value="C:mitochondrial inner membrane"/>
    <property type="evidence" value="ECO:0007669"/>
    <property type="project" value="UniProtKB-SubCell"/>
</dbReference>
<proteinExistence type="inferred from homology"/>
<evidence type="ECO:0000256" key="5">
    <source>
        <dbReference type="ARBA" id="ARBA00015175"/>
    </source>
</evidence>
<keyword evidence="14 17" id="KW-0472">Membrane</keyword>
<evidence type="ECO:0000256" key="13">
    <source>
        <dbReference type="ARBA" id="ARBA00023128"/>
    </source>
</evidence>
<protein>
    <recommendedName>
        <fullName evidence="5">NADH dehydrogenase [ubiquinone] 1 beta subcomplex subunit 5, mitochondrial</fullName>
    </recommendedName>
    <alternativeName>
        <fullName evidence="16">Complex I-SGDH</fullName>
    </alternativeName>
    <alternativeName>
        <fullName evidence="15">NADH-ubiquinone oxidoreductase SGDH subunit</fullName>
    </alternativeName>
</protein>
<keyword evidence="6" id="KW-0813">Transport</keyword>
<comment type="similarity">
    <text evidence="3">Belongs to the complex I NDUFB5 subunit family.</text>
</comment>
<evidence type="ECO:0000313" key="19">
    <source>
        <dbReference type="Proteomes" id="UP000827092"/>
    </source>
</evidence>
<comment type="caution">
    <text evidence="18">The sequence shown here is derived from an EMBL/GenBank/DDBJ whole genome shotgun (WGS) entry which is preliminary data.</text>
</comment>
<dbReference type="AlphaFoldDB" id="A0AAV6UXP4"/>
<evidence type="ECO:0000256" key="6">
    <source>
        <dbReference type="ARBA" id="ARBA00022448"/>
    </source>
</evidence>
<dbReference type="InterPro" id="IPR019173">
    <property type="entry name" value="NADH_UbQ_OxRdtase_B5_su"/>
</dbReference>
<evidence type="ECO:0000256" key="11">
    <source>
        <dbReference type="ARBA" id="ARBA00022982"/>
    </source>
</evidence>
<evidence type="ECO:0000256" key="14">
    <source>
        <dbReference type="ARBA" id="ARBA00023136"/>
    </source>
</evidence>
<keyword evidence="7" id="KW-0679">Respiratory chain</keyword>
<evidence type="ECO:0000313" key="18">
    <source>
        <dbReference type="EMBL" id="KAG8188914.1"/>
    </source>
</evidence>
<evidence type="ECO:0000256" key="3">
    <source>
        <dbReference type="ARBA" id="ARBA00007152"/>
    </source>
</evidence>
<accession>A0AAV6UXP4</accession>
<dbReference type="EMBL" id="JAFNEN010000227">
    <property type="protein sequence ID" value="KAG8188914.1"/>
    <property type="molecule type" value="Genomic_DNA"/>
</dbReference>
<keyword evidence="12 17" id="KW-1133">Transmembrane helix</keyword>
<dbReference type="Proteomes" id="UP000827092">
    <property type="component" value="Unassembled WGS sequence"/>
</dbReference>
<evidence type="ECO:0000256" key="17">
    <source>
        <dbReference type="SAM" id="Phobius"/>
    </source>
</evidence>
<evidence type="ECO:0000256" key="12">
    <source>
        <dbReference type="ARBA" id="ARBA00022989"/>
    </source>
</evidence>
<organism evidence="18 19">
    <name type="scientific">Oedothorax gibbosus</name>
    <dbReference type="NCBI Taxonomy" id="931172"/>
    <lineage>
        <taxon>Eukaryota</taxon>
        <taxon>Metazoa</taxon>
        <taxon>Ecdysozoa</taxon>
        <taxon>Arthropoda</taxon>
        <taxon>Chelicerata</taxon>
        <taxon>Arachnida</taxon>
        <taxon>Araneae</taxon>
        <taxon>Araneomorphae</taxon>
        <taxon>Entelegynae</taxon>
        <taxon>Araneoidea</taxon>
        <taxon>Linyphiidae</taxon>
        <taxon>Erigoninae</taxon>
        <taxon>Oedothorax</taxon>
    </lineage>
</organism>
<evidence type="ECO:0000256" key="15">
    <source>
        <dbReference type="ARBA" id="ARBA00032395"/>
    </source>
</evidence>
<feature type="transmembrane region" description="Helical" evidence="17">
    <location>
        <begin position="61"/>
        <end position="83"/>
    </location>
</feature>
<evidence type="ECO:0000256" key="1">
    <source>
        <dbReference type="ARBA" id="ARBA00003195"/>
    </source>
</evidence>